<protein>
    <submittedName>
        <fullName evidence="5">VRR-NUC domain containing protein</fullName>
    </submittedName>
</protein>
<dbReference type="EMBL" id="LR797200">
    <property type="protein sequence ID" value="CAB4194117.1"/>
    <property type="molecule type" value="Genomic_DNA"/>
</dbReference>
<dbReference type="GO" id="GO:0003676">
    <property type="term" value="F:nucleic acid binding"/>
    <property type="evidence" value="ECO:0007669"/>
    <property type="project" value="InterPro"/>
</dbReference>
<name>A0A6J5QYP4_9CAUD</name>
<feature type="domain" description="VRR-NUC" evidence="4">
    <location>
        <begin position="54"/>
        <end position="106"/>
    </location>
</feature>
<dbReference type="Gene3D" id="3.40.1350.10">
    <property type="match status" value="1"/>
</dbReference>
<dbReference type="InterPro" id="IPR011856">
    <property type="entry name" value="tRNA_endonuc-like_dom_sf"/>
</dbReference>
<comment type="cofactor">
    <cofactor evidence="1">
        <name>Mg(2+)</name>
        <dbReference type="ChEBI" id="CHEBI:18420"/>
    </cofactor>
</comment>
<dbReference type="GO" id="GO:0004518">
    <property type="term" value="F:nuclease activity"/>
    <property type="evidence" value="ECO:0007669"/>
    <property type="project" value="UniProtKB-KW"/>
</dbReference>
<keyword evidence="2" id="KW-0540">Nuclease</keyword>
<evidence type="ECO:0000313" key="5">
    <source>
        <dbReference type="EMBL" id="CAB4189543.1"/>
    </source>
</evidence>
<evidence type="ECO:0000259" key="4">
    <source>
        <dbReference type="Pfam" id="PF08774"/>
    </source>
</evidence>
<evidence type="ECO:0000256" key="1">
    <source>
        <dbReference type="ARBA" id="ARBA00001946"/>
    </source>
</evidence>
<evidence type="ECO:0000256" key="2">
    <source>
        <dbReference type="ARBA" id="ARBA00022722"/>
    </source>
</evidence>
<accession>A0A6J5QYP4</accession>
<evidence type="ECO:0000256" key="3">
    <source>
        <dbReference type="ARBA" id="ARBA00022801"/>
    </source>
</evidence>
<gene>
    <name evidence="5" type="ORF">UFOVP1208_9</name>
    <name evidence="6" type="ORF">UFOVP1263_18</name>
</gene>
<dbReference type="GO" id="GO:0016788">
    <property type="term" value="F:hydrolase activity, acting on ester bonds"/>
    <property type="evidence" value="ECO:0007669"/>
    <property type="project" value="InterPro"/>
</dbReference>
<proteinExistence type="predicted"/>
<dbReference type="Pfam" id="PF08774">
    <property type="entry name" value="VRR_NUC"/>
    <property type="match status" value="1"/>
</dbReference>
<dbReference type="EMBL" id="LR797139">
    <property type="protein sequence ID" value="CAB4189543.1"/>
    <property type="molecule type" value="Genomic_DNA"/>
</dbReference>
<organism evidence="5">
    <name type="scientific">uncultured Caudovirales phage</name>
    <dbReference type="NCBI Taxonomy" id="2100421"/>
    <lineage>
        <taxon>Viruses</taxon>
        <taxon>Duplodnaviria</taxon>
        <taxon>Heunggongvirae</taxon>
        <taxon>Uroviricota</taxon>
        <taxon>Caudoviricetes</taxon>
        <taxon>Peduoviridae</taxon>
        <taxon>Maltschvirus</taxon>
        <taxon>Maltschvirus maltsch</taxon>
    </lineage>
</organism>
<reference evidence="5" key="1">
    <citation type="submission" date="2020-05" db="EMBL/GenBank/DDBJ databases">
        <authorList>
            <person name="Chiriac C."/>
            <person name="Salcher M."/>
            <person name="Ghai R."/>
            <person name="Kavagutti S V."/>
        </authorList>
    </citation>
    <scope>NUCLEOTIDE SEQUENCE</scope>
</reference>
<keyword evidence="3" id="KW-0378">Hydrolase</keyword>
<evidence type="ECO:0000313" key="6">
    <source>
        <dbReference type="EMBL" id="CAB4194117.1"/>
    </source>
</evidence>
<dbReference type="InterPro" id="IPR014883">
    <property type="entry name" value="VRR_NUC"/>
</dbReference>
<sequence>MTMTSLSEMKDMPYHVTEASFQNECFVVAKLHGWTIAHFGASQNPSGNWLTPVRFNAKGFPDLVLAHPRLGVMFRELKTGANDLSKDQRAWIDLLYKAGANAAVWRPEDWPRIVSELKGTAPCPSSSPSSPWPDHL</sequence>